<evidence type="ECO:0000256" key="9">
    <source>
        <dbReference type="SAM" id="MobiDB-lite"/>
    </source>
</evidence>
<evidence type="ECO:0000256" key="2">
    <source>
        <dbReference type="ARBA" id="ARBA00006419"/>
    </source>
</evidence>
<evidence type="ECO:0000256" key="1">
    <source>
        <dbReference type="ARBA" id="ARBA00004395"/>
    </source>
</evidence>
<evidence type="ECO:0000313" key="11">
    <source>
        <dbReference type="Proteomes" id="UP000215902"/>
    </source>
</evidence>
<comment type="subcellular location">
    <subcellularLocation>
        <location evidence="1">Golgi apparatus membrane</location>
        <topology evidence="1">Peripheral membrane protein</topology>
    </subcellularLocation>
</comment>
<evidence type="ECO:0000256" key="4">
    <source>
        <dbReference type="ARBA" id="ARBA00022448"/>
    </source>
</evidence>
<dbReference type="GO" id="GO:0000139">
    <property type="term" value="C:Golgi membrane"/>
    <property type="evidence" value="ECO:0007669"/>
    <property type="project" value="UniProtKB-SubCell"/>
</dbReference>
<dbReference type="PANTHER" id="PTHR21311">
    <property type="entry name" value="CONSERVED OLIGOMERIC GOLGI COMPLEX COMPONENT 8"/>
    <property type="match status" value="1"/>
</dbReference>
<feature type="compositionally biased region" description="Basic and acidic residues" evidence="9">
    <location>
        <begin position="656"/>
        <end position="687"/>
    </location>
</feature>
<dbReference type="InterPro" id="IPR016159">
    <property type="entry name" value="Cullin_repeat-like_dom_sf"/>
</dbReference>
<evidence type="ECO:0000256" key="5">
    <source>
        <dbReference type="ARBA" id="ARBA00022927"/>
    </source>
</evidence>
<accession>A0A267DTZ4</accession>
<dbReference type="Proteomes" id="UP000215902">
    <property type="component" value="Unassembled WGS sequence"/>
</dbReference>
<dbReference type="STRING" id="282301.A0A267DTZ4"/>
<evidence type="ECO:0000256" key="3">
    <source>
        <dbReference type="ARBA" id="ARBA00020983"/>
    </source>
</evidence>
<dbReference type="SUPFAM" id="SSF74788">
    <property type="entry name" value="Cullin repeat-like"/>
    <property type="match status" value="1"/>
</dbReference>
<evidence type="ECO:0000313" key="10">
    <source>
        <dbReference type="EMBL" id="PAA52114.1"/>
    </source>
</evidence>
<comment type="similarity">
    <text evidence="2">Belongs to the COG8 family.</text>
</comment>
<evidence type="ECO:0000256" key="7">
    <source>
        <dbReference type="ARBA" id="ARBA00023136"/>
    </source>
</evidence>
<organism evidence="10 11">
    <name type="scientific">Macrostomum lignano</name>
    <dbReference type="NCBI Taxonomy" id="282301"/>
    <lineage>
        <taxon>Eukaryota</taxon>
        <taxon>Metazoa</taxon>
        <taxon>Spiralia</taxon>
        <taxon>Lophotrochozoa</taxon>
        <taxon>Platyhelminthes</taxon>
        <taxon>Rhabditophora</taxon>
        <taxon>Macrostomorpha</taxon>
        <taxon>Macrostomida</taxon>
        <taxon>Macrostomidae</taxon>
        <taxon>Macrostomum</taxon>
    </lineage>
</organism>
<feature type="region of interest" description="Disordered" evidence="9">
    <location>
        <begin position="570"/>
        <end position="687"/>
    </location>
</feature>
<reference evidence="10 11" key="1">
    <citation type="submission" date="2017-06" db="EMBL/GenBank/DDBJ databases">
        <title>A platform for efficient transgenesis in Macrostomum lignano, a flatworm model organism for stem cell research.</title>
        <authorList>
            <person name="Berezikov E."/>
        </authorList>
    </citation>
    <scope>NUCLEOTIDE SEQUENCE [LARGE SCALE GENOMIC DNA]</scope>
    <source>
        <strain evidence="10">DV1</strain>
        <tissue evidence="10">Whole organism</tissue>
    </source>
</reference>
<dbReference type="AlphaFoldDB" id="A0A267DTZ4"/>
<gene>
    <name evidence="10" type="ORF">BOX15_Mlig000149g1</name>
</gene>
<evidence type="ECO:0000256" key="6">
    <source>
        <dbReference type="ARBA" id="ARBA00023034"/>
    </source>
</evidence>
<dbReference type="GO" id="GO:0015031">
    <property type="term" value="P:protein transport"/>
    <property type="evidence" value="ECO:0007669"/>
    <property type="project" value="UniProtKB-KW"/>
</dbReference>
<dbReference type="EMBL" id="NIVC01003297">
    <property type="protein sequence ID" value="PAA52114.1"/>
    <property type="molecule type" value="Genomic_DNA"/>
</dbReference>
<keyword evidence="5" id="KW-0653">Protein transport</keyword>
<keyword evidence="4" id="KW-0813">Transport</keyword>
<dbReference type="OrthoDB" id="1661054at2759"/>
<dbReference type="PANTHER" id="PTHR21311:SF0">
    <property type="entry name" value="CONSERVED OLIGOMERIC GOLGI COMPLEX SUBUNIT 8"/>
    <property type="match status" value="1"/>
</dbReference>
<keyword evidence="7" id="KW-0472">Membrane</keyword>
<protein>
    <recommendedName>
        <fullName evidence="3">Conserved oligomeric Golgi complex subunit 8</fullName>
    </recommendedName>
    <alternativeName>
        <fullName evidence="8">Component of oligomeric Golgi complex 8</fullName>
    </alternativeName>
</protein>
<keyword evidence="6" id="KW-0333">Golgi apparatus</keyword>
<sequence length="687" mass="75506">MSASGDRDGNSNSEGLAELVIRHGRLPTTWLDSPVLRECLGQLTDLGANQLRAEPRRLAQRHTELAREAQETAARNYAVFIRSAEATRALSVELSRVEFTVESLLSDRLPRLTGRCAAFSESVGQLASRRRRVQLGLHRHAQVLEVLEIPQLLDTCVRNDYWEEALELVSYAKRLERGRGLLEAQVVTSVLDEVQRVSEQMLAQVAGRLRSGRLQLPDCLRLLGYLRRLAAYPEPQLRLHFLAARDAYLSGQLAALQEDDPYQHARQTAEDTRSMIFDTVTHYRAAFADQDPLLSSADGPASESGLLHCWLTHRVCLFLECLERDLGRGAGANGRLESLLSCCMYFGASLAKIGADFRPHLLDLFSRAAMTQLRVSIEIALKHFHSAVYSYALALPATAVAPANWDSGSGIEEFNEDNGSNIRGSIKASMGFNVDEIPPPNDLVNYPPLAVLLNGMLTGLNELRPCMSVCLVPALCSAVSDLMQRSVAVLAGWYSSETGALTPAERQGFALCCTAFKKCLLPHANRCLVSMCDQDMAAAYLGLTATQRATDLREFGCLDIETLCEPLKPFLSPENEQESKPTQSVDTGVVDEASSTGESIKQLPPNDSLPKMTTDSEKVDCLEASQTEDEMLPHNTDVQASESEAFTVEGGSRNDGSAETKAETDKVDSSLNSRRESMERHVTFNLD</sequence>
<dbReference type="GO" id="GO:0006891">
    <property type="term" value="P:intra-Golgi vesicle-mediated transport"/>
    <property type="evidence" value="ECO:0007669"/>
    <property type="project" value="TreeGrafter"/>
</dbReference>
<keyword evidence="11" id="KW-1185">Reference proteome</keyword>
<evidence type="ECO:0000256" key="8">
    <source>
        <dbReference type="ARBA" id="ARBA00031347"/>
    </source>
</evidence>
<dbReference type="InterPro" id="IPR007255">
    <property type="entry name" value="COG8"/>
</dbReference>
<name>A0A267DTZ4_9PLAT</name>
<proteinExistence type="inferred from homology"/>
<dbReference type="Pfam" id="PF04124">
    <property type="entry name" value="Dor1"/>
    <property type="match status" value="1"/>
</dbReference>
<comment type="caution">
    <text evidence="10">The sequence shown here is derived from an EMBL/GenBank/DDBJ whole genome shotgun (WGS) entry which is preliminary data.</text>
</comment>
<dbReference type="GO" id="GO:0017119">
    <property type="term" value="C:Golgi transport complex"/>
    <property type="evidence" value="ECO:0007669"/>
    <property type="project" value="InterPro"/>
</dbReference>